<protein>
    <recommendedName>
        <fullName evidence="4">Antigenic cell wall galactomanno protein</fullName>
    </recommendedName>
</protein>
<dbReference type="InterPro" id="IPR021054">
    <property type="entry name" value="Cell_wall_mannoprotein_1"/>
</dbReference>
<keyword evidence="3" id="KW-1185">Reference proteome</keyword>
<dbReference type="OrthoDB" id="2422134at2759"/>
<dbReference type="Pfam" id="PF12296">
    <property type="entry name" value="HsbA"/>
    <property type="match status" value="1"/>
</dbReference>
<proteinExistence type="predicted"/>
<gene>
    <name evidence="2" type="ORF">BT63DRAFT_479550</name>
</gene>
<name>A0A6A6UAH3_9PEZI</name>
<sequence length="188" mass="19147">MIFQSIIYAALLVTPIVTSPVSAPRAVQEETLAKRSDDTIKNVLQDVITKTNALTAVVNSFTGDVAGAAPILTDSTDLQGSLTNGTGVINSASSLSLEGVLVLLPSVLSLDSSVEGVSNALINKKPTFDSAQLSSVVLQQLQGQQTAAQGLVTVLLGKLPSYLPSALGKALSAPALNALAKAVSTYGG</sequence>
<dbReference type="Proteomes" id="UP000799302">
    <property type="component" value="Unassembled WGS sequence"/>
</dbReference>
<evidence type="ECO:0000313" key="2">
    <source>
        <dbReference type="EMBL" id="KAF2668128.1"/>
    </source>
</evidence>
<organism evidence="2 3">
    <name type="scientific">Microthyrium microscopicum</name>
    <dbReference type="NCBI Taxonomy" id="703497"/>
    <lineage>
        <taxon>Eukaryota</taxon>
        <taxon>Fungi</taxon>
        <taxon>Dikarya</taxon>
        <taxon>Ascomycota</taxon>
        <taxon>Pezizomycotina</taxon>
        <taxon>Dothideomycetes</taxon>
        <taxon>Dothideomycetes incertae sedis</taxon>
        <taxon>Microthyriales</taxon>
        <taxon>Microthyriaceae</taxon>
        <taxon>Microthyrium</taxon>
    </lineage>
</organism>
<reference evidence="2" key="1">
    <citation type="journal article" date="2020" name="Stud. Mycol.">
        <title>101 Dothideomycetes genomes: a test case for predicting lifestyles and emergence of pathogens.</title>
        <authorList>
            <person name="Haridas S."/>
            <person name="Albert R."/>
            <person name="Binder M."/>
            <person name="Bloem J."/>
            <person name="Labutti K."/>
            <person name="Salamov A."/>
            <person name="Andreopoulos B."/>
            <person name="Baker S."/>
            <person name="Barry K."/>
            <person name="Bills G."/>
            <person name="Bluhm B."/>
            <person name="Cannon C."/>
            <person name="Castanera R."/>
            <person name="Culley D."/>
            <person name="Daum C."/>
            <person name="Ezra D."/>
            <person name="Gonzalez J."/>
            <person name="Henrissat B."/>
            <person name="Kuo A."/>
            <person name="Liang C."/>
            <person name="Lipzen A."/>
            <person name="Lutzoni F."/>
            <person name="Magnuson J."/>
            <person name="Mondo S."/>
            <person name="Nolan M."/>
            <person name="Ohm R."/>
            <person name="Pangilinan J."/>
            <person name="Park H.-J."/>
            <person name="Ramirez L."/>
            <person name="Alfaro M."/>
            <person name="Sun H."/>
            <person name="Tritt A."/>
            <person name="Yoshinaga Y."/>
            <person name="Zwiers L.-H."/>
            <person name="Turgeon B."/>
            <person name="Goodwin S."/>
            <person name="Spatafora J."/>
            <person name="Crous P."/>
            <person name="Grigoriev I."/>
        </authorList>
    </citation>
    <scope>NUCLEOTIDE SEQUENCE</scope>
    <source>
        <strain evidence="2">CBS 115976</strain>
    </source>
</reference>
<accession>A0A6A6UAH3</accession>
<feature type="signal peptide" evidence="1">
    <location>
        <begin position="1"/>
        <end position="18"/>
    </location>
</feature>
<dbReference type="Gene3D" id="1.20.1280.140">
    <property type="match status" value="1"/>
</dbReference>
<dbReference type="AlphaFoldDB" id="A0A6A6UAH3"/>
<dbReference type="PANTHER" id="PTHR38123">
    <property type="entry name" value="CELL WALL SERINE-THREONINE-RICH GALACTOMANNOPROTEIN MP1 (AFU_ORTHOLOGUE AFUA_4G03240)"/>
    <property type="match status" value="1"/>
</dbReference>
<evidence type="ECO:0000256" key="1">
    <source>
        <dbReference type="SAM" id="SignalP"/>
    </source>
</evidence>
<evidence type="ECO:0008006" key="4">
    <source>
        <dbReference type="Google" id="ProtNLM"/>
    </source>
</evidence>
<dbReference type="PANTHER" id="PTHR38123:SF6">
    <property type="entry name" value="CELL WALL SERINE-THREONINE-RICH GALACTOMANNOPROTEIN MP1 (AFU_ORTHOLOGUE AFUA_4G03240)"/>
    <property type="match status" value="1"/>
</dbReference>
<dbReference type="EMBL" id="MU004236">
    <property type="protein sequence ID" value="KAF2668128.1"/>
    <property type="molecule type" value="Genomic_DNA"/>
</dbReference>
<keyword evidence="1" id="KW-0732">Signal</keyword>
<feature type="chain" id="PRO_5025577448" description="Antigenic cell wall galactomanno protein" evidence="1">
    <location>
        <begin position="19"/>
        <end position="188"/>
    </location>
</feature>
<dbReference type="GO" id="GO:0005576">
    <property type="term" value="C:extracellular region"/>
    <property type="evidence" value="ECO:0007669"/>
    <property type="project" value="TreeGrafter"/>
</dbReference>
<evidence type="ECO:0000313" key="3">
    <source>
        <dbReference type="Proteomes" id="UP000799302"/>
    </source>
</evidence>